<reference evidence="1" key="1">
    <citation type="submission" date="2024-09" db="EMBL/GenBank/DDBJ databases">
        <title>Black Yeasts Isolated from many extreme environments.</title>
        <authorList>
            <person name="Coleine C."/>
            <person name="Stajich J.E."/>
            <person name="Selbmann L."/>
        </authorList>
    </citation>
    <scope>NUCLEOTIDE SEQUENCE</scope>
    <source>
        <strain evidence="1">CCFEE 5737</strain>
    </source>
</reference>
<organism evidence="1 2">
    <name type="scientific">Coniosporium uncinatum</name>
    <dbReference type="NCBI Taxonomy" id="93489"/>
    <lineage>
        <taxon>Eukaryota</taxon>
        <taxon>Fungi</taxon>
        <taxon>Dikarya</taxon>
        <taxon>Ascomycota</taxon>
        <taxon>Pezizomycotina</taxon>
        <taxon>Dothideomycetes</taxon>
        <taxon>Dothideomycetes incertae sedis</taxon>
        <taxon>Coniosporium</taxon>
    </lineage>
</organism>
<feature type="non-terminal residue" evidence="1">
    <location>
        <position position="105"/>
    </location>
</feature>
<sequence>MIKQFLENDEPDKSIGASLRPQDPLAKRHNSRKVSTDLVVLKVTVPKRTGRKRKRGSSAPFTGPVQSNDDGNSRPWQELASNNPRILLQTLRDRPEGYSIRPVGH</sequence>
<evidence type="ECO:0000313" key="2">
    <source>
        <dbReference type="Proteomes" id="UP001186974"/>
    </source>
</evidence>
<protein>
    <submittedName>
        <fullName evidence="1">Uncharacterized protein</fullName>
    </submittedName>
</protein>
<gene>
    <name evidence="1" type="ORF">LTS18_014058</name>
</gene>
<name>A0ACC3CW26_9PEZI</name>
<accession>A0ACC3CW26</accession>
<comment type="caution">
    <text evidence="1">The sequence shown here is derived from an EMBL/GenBank/DDBJ whole genome shotgun (WGS) entry which is preliminary data.</text>
</comment>
<dbReference type="Proteomes" id="UP001186974">
    <property type="component" value="Unassembled WGS sequence"/>
</dbReference>
<evidence type="ECO:0000313" key="1">
    <source>
        <dbReference type="EMBL" id="KAK3045312.1"/>
    </source>
</evidence>
<keyword evidence="2" id="KW-1185">Reference proteome</keyword>
<proteinExistence type="predicted"/>
<dbReference type="EMBL" id="JAWDJW010010774">
    <property type="protein sequence ID" value="KAK3045312.1"/>
    <property type="molecule type" value="Genomic_DNA"/>
</dbReference>